<dbReference type="PROSITE" id="PS52015">
    <property type="entry name" value="TONB_CTD"/>
    <property type="match status" value="1"/>
</dbReference>
<accession>A0A0K1QEN4</accession>
<keyword evidence="4" id="KW-1134">Transmembrane beta strand</keyword>
<dbReference type="OrthoDB" id="9810145at2"/>
<keyword evidence="9 12" id="KW-0472">Membrane</keyword>
<dbReference type="SUPFAM" id="SSF56935">
    <property type="entry name" value="Porins"/>
    <property type="match status" value="1"/>
</dbReference>
<dbReference type="InterPro" id="IPR037682">
    <property type="entry name" value="TonB_C"/>
</dbReference>
<keyword evidence="6 13" id="KW-0732">Signal</keyword>
<dbReference type="Gene3D" id="3.30.1150.10">
    <property type="match status" value="1"/>
</dbReference>
<evidence type="ECO:0000313" key="16">
    <source>
        <dbReference type="Proteomes" id="UP000064967"/>
    </source>
</evidence>
<dbReference type="GO" id="GO:0044718">
    <property type="term" value="P:siderophore transmembrane transport"/>
    <property type="evidence" value="ECO:0007669"/>
    <property type="project" value="TreeGrafter"/>
</dbReference>
<evidence type="ECO:0000256" key="9">
    <source>
        <dbReference type="ARBA" id="ARBA00023136"/>
    </source>
</evidence>
<dbReference type="EMBL" id="CP012333">
    <property type="protein sequence ID" value="AKV04132.1"/>
    <property type="molecule type" value="Genomic_DNA"/>
</dbReference>
<comment type="similarity">
    <text evidence="12">Belongs to the TonB-dependent receptor family.</text>
</comment>
<dbReference type="InterPro" id="IPR037066">
    <property type="entry name" value="Plug_dom_sf"/>
</dbReference>
<evidence type="ECO:0000256" key="4">
    <source>
        <dbReference type="ARBA" id="ARBA00022452"/>
    </source>
</evidence>
<keyword evidence="16" id="KW-1185">Reference proteome</keyword>
<dbReference type="InterPro" id="IPR006260">
    <property type="entry name" value="TonB/TolA_C"/>
</dbReference>
<sequence>MPSHSSSRTFALILALVGASTLATREASAQAPAPEEVTPPSVVTHVDAEYPRSALATRAHGDVVLAVTVDADGHVSKVDVVESGGRDLDEAAVVAARQWTFVPATKGGKPVASRIRVPFHFAPPAPPPELVTPPPGPEPEVPAHVVSAAPEPAPAAPPGLAEVQVTGRPNPPSRGTSDFRLSRTTLAAAPHASGADMLASAPGVYVAHPEGEAVAQRIFLRGFDAEHGQDVEFHVGGVPMNQPSHIHGQGYADLNLVIPETVRSIRVVEGVYDPRQGDFAVAGSVDYDLAVEERRSRVKLSYGSFNTKRLMALWAPEGQAQETFGAATFRTTDGFGDGTRGATSGGVLGQYKLSLPSNVTALIHLGAYAARANIAGVLRRDDIDAGRVGFYDAYHDPSARAQSAGTSRTQLAVSLERPMEGGGRLEANAWIYLASFRSRTNFTGYTERSRVEPTWVGRGDLVEQSNDDLGLGGGARYRSEHFKPTRWLGVQYELGADVKTNRISQAQNLLKAPQNETWDQRDDADVKQTDVGAYGDVSIAATRYVRLRGGARGDLLFFDVNDKLGNFIPAFSKKTHIQGFRRTASGIAFGPRATLEGTPTRWLRLSASYGEGYRSPQARQLEEGEQAPFAKVRSYELGATIRDSDRISFSAAAYQTDLSYDLVFDPGQARLERIGPTTRRGLVGYFVASPVPFLDLAASATYVHATLDSPPVPTPENPTPAFVSGQSLPYVPPLLLRSDVGFHQKFGEIAGKPLEWRAGYATTYLSPRPLPYSQTSPAVFLLDASFGVRRDFLEFSIDAYNLLDARYADTEFAFVSNWLTQPTPSRVPERHITAGAPRTLLASLTVYL</sequence>
<proteinExistence type="inferred from homology"/>
<dbReference type="STRING" id="1391654.AKJ09_10795"/>
<organism evidence="15 16">
    <name type="scientific">Labilithrix luteola</name>
    <dbReference type="NCBI Taxonomy" id="1391654"/>
    <lineage>
        <taxon>Bacteria</taxon>
        <taxon>Pseudomonadati</taxon>
        <taxon>Myxococcota</taxon>
        <taxon>Polyangia</taxon>
        <taxon>Polyangiales</taxon>
        <taxon>Labilitrichaceae</taxon>
        <taxon>Labilithrix</taxon>
    </lineage>
</organism>
<evidence type="ECO:0000256" key="5">
    <source>
        <dbReference type="ARBA" id="ARBA00022692"/>
    </source>
</evidence>
<dbReference type="Pfam" id="PF00593">
    <property type="entry name" value="TonB_dep_Rec_b-barrel"/>
    <property type="match status" value="1"/>
</dbReference>
<dbReference type="Proteomes" id="UP000064967">
    <property type="component" value="Chromosome"/>
</dbReference>
<evidence type="ECO:0000313" key="15">
    <source>
        <dbReference type="EMBL" id="AKV04132.1"/>
    </source>
</evidence>
<dbReference type="RefSeq" id="WP_146654789.1">
    <property type="nucleotide sequence ID" value="NZ_CP012333.1"/>
</dbReference>
<dbReference type="InterPro" id="IPR039426">
    <property type="entry name" value="TonB-dep_rcpt-like"/>
</dbReference>
<evidence type="ECO:0000256" key="11">
    <source>
        <dbReference type="ARBA" id="ARBA00023237"/>
    </source>
</evidence>
<keyword evidence="8 12" id="KW-0798">TonB box</keyword>
<feature type="signal peptide" evidence="13">
    <location>
        <begin position="1"/>
        <end position="29"/>
    </location>
</feature>
<dbReference type="Gene3D" id="2.170.130.10">
    <property type="entry name" value="TonB-dependent receptor, plug domain"/>
    <property type="match status" value="1"/>
</dbReference>
<dbReference type="InterPro" id="IPR012910">
    <property type="entry name" value="Plug_dom"/>
</dbReference>
<evidence type="ECO:0000256" key="8">
    <source>
        <dbReference type="ARBA" id="ARBA00023077"/>
    </source>
</evidence>
<keyword evidence="11" id="KW-0998">Cell outer membrane</keyword>
<dbReference type="PANTHER" id="PTHR30069:SF29">
    <property type="entry name" value="HEMOGLOBIN AND HEMOGLOBIN-HAPTOGLOBIN-BINDING PROTEIN 1-RELATED"/>
    <property type="match status" value="1"/>
</dbReference>
<keyword evidence="7" id="KW-1133">Transmembrane helix</keyword>
<keyword evidence="5" id="KW-0812">Transmembrane</keyword>
<dbReference type="Gene3D" id="2.40.170.20">
    <property type="entry name" value="TonB-dependent receptor, beta-barrel domain"/>
    <property type="match status" value="1"/>
</dbReference>
<comment type="subcellular location">
    <subcellularLocation>
        <location evidence="2">Cell outer membrane</location>
        <topology evidence="2">Multi-pass membrane protein</topology>
    </subcellularLocation>
    <subcellularLocation>
        <location evidence="1">Membrane</location>
        <topology evidence="1">Single-pass membrane protein</topology>
    </subcellularLocation>
</comment>
<keyword evidence="3" id="KW-0813">Transport</keyword>
<name>A0A0K1QEN4_9BACT</name>
<dbReference type="SUPFAM" id="SSF74653">
    <property type="entry name" value="TolA/TonB C-terminal domain"/>
    <property type="match status" value="1"/>
</dbReference>
<evidence type="ECO:0000256" key="12">
    <source>
        <dbReference type="RuleBase" id="RU003357"/>
    </source>
</evidence>
<dbReference type="GO" id="GO:0015344">
    <property type="term" value="F:siderophore uptake transmembrane transporter activity"/>
    <property type="evidence" value="ECO:0007669"/>
    <property type="project" value="TreeGrafter"/>
</dbReference>
<keyword evidence="10 15" id="KW-0675">Receptor</keyword>
<feature type="chain" id="PRO_5005467253" evidence="13">
    <location>
        <begin position="30"/>
        <end position="848"/>
    </location>
</feature>
<gene>
    <name evidence="15" type="ORF">AKJ09_10795</name>
</gene>
<dbReference type="KEGG" id="llu:AKJ09_10795"/>
<evidence type="ECO:0000256" key="10">
    <source>
        <dbReference type="ARBA" id="ARBA00023170"/>
    </source>
</evidence>
<evidence type="ECO:0000256" key="7">
    <source>
        <dbReference type="ARBA" id="ARBA00022989"/>
    </source>
</evidence>
<dbReference type="NCBIfam" id="TIGR01352">
    <property type="entry name" value="tonB_Cterm"/>
    <property type="match status" value="1"/>
</dbReference>
<evidence type="ECO:0000256" key="3">
    <source>
        <dbReference type="ARBA" id="ARBA00022448"/>
    </source>
</evidence>
<feature type="domain" description="TonB C-terminal" evidence="14">
    <location>
        <begin position="35"/>
        <end position="130"/>
    </location>
</feature>
<evidence type="ECO:0000259" key="14">
    <source>
        <dbReference type="PROSITE" id="PS52015"/>
    </source>
</evidence>
<dbReference type="Pfam" id="PF07715">
    <property type="entry name" value="Plug"/>
    <property type="match status" value="1"/>
</dbReference>
<dbReference type="AlphaFoldDB" id="A0A0K1QEN4"/>
<dbReference type="InterPro" id="IPR000531">
    <property type="entry name" value="Beta-barrel_TonB"/>
</dbReference>
<evidence type="ECO:0000256" key="6">
    <source>
        <dbReference type="ARBA" id="ARBA00022729"/>
    </source>
</evidence>
<reference evidence="15 16" key="1">
    <citation type="submission" date="2015-08" db="EMBL/GenBank/DDBJ databases">
        <authorList>
            <person name="Babu N.S."/>
            <person name="Beckwith C.J."/>
            <person name="Beseler K.G."/>
            <person name="Brison A."/>
            <person name="Carone J.V."/>
            <person name="Caskin T.P."/>
            <person name="Diamond M."/>
            <person name="Durham M.E."/>
            <person name="Foxe J.M."/>
            <person name="Go M."/>
            <person name="Henderson B.A."/>
            <person name="Jones I.B."/>
            <person name="McGettigan J.A."/>
            <person name="Micheletti S.J."/>
            <person name="Nasrallah M.E."/>
            <person name="Ortiz D."/>
            <person name="Piller C.R."/>
            <person name="Privatt S.R."/>
            <person name="Schneider S.L."/>
            <person name="Sharp S."/>
            <person name="Smith T.C."/>
            <person name="Stanton J.D."/>
            <person name="Ullery H.E."/>
            <person name="Wilson R.J."/>
            <person name="Serrano M.G."/>
            <person name="Buck G."/>
            <person name="Lee V."/>
            <person name="Wang Y."/>
            <person name="Carvalho R."/>
            <person name="Voegtly L."/>
            <person name="Shi R."/>
            <person name="Duckworth R."/>
            <person name="Johnson A."/>
            <person name="Loviza R."/>
            <person name="Walstead R."/>
            <person name="Shah Z."/>
            <person name="Kiflezghi M."/>
            <person name="Wade K."/>
            <person name="Ball S.L."/>
            <person name="Bradley K.W."/>
            <person name="Asai D.J."/>
            <person name="Bowman C.A."/>
            <person name="Russell D.A."/>
            <person name="Pope W.H."/>
            <person name="Jacobs-Sera D."/>
            <person name="Hendrix R.W."/>
            <person name="Hatfull G.F."/>
        </authorList>
    </citation>
    <scope>NUCLEOTIDE SEQUENCE [LARGE SCALE GENOMIC DNA]</scope>
    <source>
        <strain evidence="15 16">DSM 27648</strain>
    </source>
</reference>
<dbReference type="GO" id="GO:0009279">
    <property type="term" value="C:cell outer membrane"/>
    <property type="evidence" value="ECO:0007669"/>
    <property type="project" value="UniProtKB-SubCell"/>
</dbReference>
<dbReference type="InterPro" id="IPR036942">
    <property type="entry name" value="Beta-barrel_TonB_sf"/>
</dbReference>
<evidence type="ECO:0000256" key="13">
    <source>
        <dbReference type="SAM" id="SignalP"/>
    </source>
</evidence>
<protein>
    <submittedName>
        <fullName evidence="15">Outer membrane receptor protein</fullName>
    </submittedName>
</protein>
<dbReference type="PANTHER" id="PTHR30069">
    <property type="entry name" value="TONB-DEPENDENT OUTER MEMBRANE RECEPTOR"/>
    <property type="match status" value="1"/>
</dbReference>
<dbReference type="Pfam" id="PF03544">
    <property type="entry name" value="TonB_C"/>
    <property type="match status" value="1"/>
</dbReference>
<evidence type="ECO:0000256" key="1">
    <source>
        <dbReference type="ARBA" id="ARBA00004167"/>
    </source>
</evidence>
<evidence type="ECO:0000256" key="2">
    <source>
        <dbReference type="ARBA" id="ARBA00004571"/>
    </source>
</evidence>